<feature type="chain" id="PRO_5005599241" description="Lipoprotein" evidence="1">
    <location>
        <begin position="26"/>
        <end position="114"/>
    </location>
</feature>
<evidence type="ECO:0008006" key="4">
    <source>
        <dbReference type="Google" id="ProtNLM"/>
    </source>
</evidence>
<evidence type="ECO:0000256" key="1">
    <source>
        <dbReference type="SAM" id="SignalP"/>
    </source>
</evidence>
<accession>A0A0M0G4L0</accession>
<feature type="signal peptide" evidence="1">
    <location>
        <begin position="1"/>
        <end position="25"/>
    </location>
</feature>
<sequence length="114" mass="12415">MKKCSFLIVGAILFLMGCGNNEAEAIDSTDAEFIAIVQLEQDLHIYNETASEPININDLELLSNDTVFSSSSKAWEVSFNYKDGLTNKTVATNAVAQYSVDPSGKITATTHSFE</sequence>
<name>A0A0M0G4L0_9BACI</name>
<evidence type="ECO:0000313" key="3">
    <source>
        <dbReference type="Proteomes" id="UP000037405"/>
    </source>
</evidence>
<keyword evidence="3" id="KW-1185">Reference proteome</keyword>
<reference evidence="3" key="1">
    <citation type="submission" date="2015-07" db="EMBL/GenBank/DDBJ databases">
        <title>Fjat-14235 jcm11544.</title>
        <authorList>
            <person name="Liu B."/>
            <person name="Wang J."/>
            <person name="Zhu Y."/>
            <person name="Liu G."/>
            <person name="Chen Q."/>
            <person name="Chen Z."/>
            <person name="Lan J."/>
            <person name="Che J."/>
            <person name="Ge C."/>
            <person name="Shi H."/>
            <person name="Pan Z."/>
            <person name="Liu X."/>
        </authorList>
    </citation>
    <scope>NUCLEOTIDE SEQUENCE [LARGE SCALE GENOMIC DNA]</scope>
    <source>
        <strain evidence="3">JCM 11544</strain>
    </source>
</reference>
<dbReference type="RefSeq" id="WP_053428373.1">
    <property type="nucleotide sequence ID" value="NZ_CP096885.1"/>
</dbReference>
<organism evidence="2 3">
    <name type="scientific">Rossellomorea marisflavi</name>
    <dbReference type="NCBI Taxonomy" id="189381"/>
    <lineage>
        <taxon>Bacteria</taxon>
        <taxon>Bacillati</taxon>
        <taxon>Bacillota</taxon>
        <taxon>Bacilli</taxon>
        <taxon>Bacillales</taxon>
        <taxon>Bacillaceae</taxon>
        <taxon>Rossellomorea</taxon>
    </lineage>
</organism>
<dbReference type="PROSITE" id="PS51257">
    <property type="entry name" value="PROKAR_LIPOPROTEIN"/>
    <property type="match status" value="1"/>
</dbReference>
<dbReference type="Proteomes" id="UP000037405">
    <property type="component" value="Unassembled WGS sequence"/>
</dbReference>
<evidence type="ECO:0000313" key="2">
    <source>
        <dbReference type="EMBL" id="KON84775.1"/>
    </source>
</evidence>
<proteinExistence type="predicted"/>
<dbReference type="AlphaFoldDB" id="A0A0M0G4L0"/>
<dbReference type="OrthoDB" id="2938039at2"/>
<dbReference type="PATRIC" id="fig|189381.12.peg.2473"/>
<dbReference type="STRING" id="189381.GCA_900166615_01455"/>
<protein>
    <recommendedName>
        <fullName evidence="4">Lipoprotein</fullName>
    </recommendedName>
</protein>
<gene>
    <name evidence="2" type="ORF">AF331_12205</name>
</gene>
<keyword evidence="1" id="KW-0732">Signal</keyword>
<dbReference type="EMBL" id="LGUE01000004">
    <property type="protein sequence ID" value="KON84775.1"/>
    <property type="molecule type" value="Genomic_DNA"/>
</dbReference>
<comment type="caution">
    <text evidence="2">The sequence shown here is derived from an EMBL/GenBank/DDBJ whole genome shotgun (WGS) entry which is preliminary data.</text>
</comment>